<feature type="compositionally biased region" description="Low complexity" evidence="1">
    <location>
        <begin position="170"/>
        <end position="180"/>
    </location>
</feature>
<reference evidence="2 4" key="1">
    <citation type="submission" date="2017-11" db="EMBL/GenBank/DDBJ databases">
        <title>The genome of Rhizophagus clarus HR1 reveals common genetic basis of auxotrophy among arbuscular mycorrhizal fungi.</title>
        <authorList>
            <person name="Kobayashi Y."/>
        </authorList>
    </citation>
    <scope>NUCLEOTIDE SEQUENCE [LARGE SCALE GENOMIC DNA]</scope>
    <source>
        <strain evidence="2 4">HR1</strain>
    </source>
</reference>
<evidence type="ECO:0000313" key="3">
    <source>
        <dbReference type="EMBL" id="GES92300.1"/>
    </source>
</evidence>
<dbReference type="Proteomes" id="UP000615446">
    <property type="component" value="Unassembled WGS sequence"/>
</dbReference>
<comment type="caution">
    <text evidence="2">The sequence shown here is derived from an EMBL/GenBank/DDBJ whole genome shotgun (WGS) entry which is preliminary data.</text>
</comment>
<feature type="region of interest" description="Disordered" evidence="1">
    <location>
        <begin position="170"/>
        <end position="192"/>
    </location>
</feature>
<dbReference type="OrthoDB" id="2103474at2759"/>
<dbReference type="EMBL" id="BEXD01002223">
    <property type="protein sequence ID" value="GBB97455.1"/>
    <property type="molecule type" value="Genomic_DNA"/>
</dbReference>
<evidence type="ECO:0000313" key="2">
    <source>
        <dbReference type="EMBL" id="GBB97455.1"/>
    </source>
</evidence>
<dbReference type="Pfam" id="PF13430">
    <property type="entry name" value="DUF4112"/>
    <property type="match status" value="1"/>
</dbReference>
<keyword evidence="4" id="KW-1185">Reference proteome</keyword>
<evidence type="ECO:0000313" key="4">
    <source>
        <dbReference type="Proteomes" id="UP000247702"/>
    </source>
</evidence>
<reference evidence="3" key="2">
    <citation type="submission" date="2019-10" db="EMBL/GenBank/DDBJ databases">
        <title>Conservation and host-specific expression of non-tandemly repeated heterogenous ribosome RNA gene in arbuscular mycorrhizal fungi.</title>
        <authorList>
            <person name="Maeda T."/>
            <person name="Kobayashi Y."/>
            <person name="Nakagawa T."/>
            <person name="Ezawa T."/>
            <person name="Yamaguchi K."/>
            <person name="Bino T."/>
            <person name="Nishimoto Y."/>
            <person name="Shigenobu S."/>
            <person name="Kawaguchi M."/>
        </authorList>
    </citation>
    <scope>NUCLEOTIDE SEQUENCE</scope>
    <source>
        <strain evidence="3">HR1</strain>
    </source>
</reference>
<dbReference type="InterPro" id="IPR025187">
    <property type="entry name" value="DUF4112"/>
</dbReference>
<dbReference type="STRING" id="94130.A0A2Z6R5S1"/>
<dbReference type="EMBL" id="BLAL01000215">
    <property type="protein sequence ID" value="GES92300.1"/>
    <property type="molecule type" value="Genomic_DNA"/>
</dbReference>
<organism evidence="2 4">
    <name type="scientific">Rhizophagus clarus</name>
    <dbReference type="NCBI Taxonomy" id="94130"/>
    <lineage>
        <taxon>Eukaryota</taxon>
        <taxon>Fungi</taxon>
        <taxon>Fungi incertae sedis</taxon>
        <taxon>Mucoromycota</taxon>
        <taxon>Glomeromycotina</taxon>
        <taxon>Glomeromycetes</taxon>
        <taxon>Glomerales</taxon>
        <taxon>Glomeraceae</taxon>
        <taxon>Rhizophagus</taxon>
    </lineage>
</organism>
<protein>
    <submittedName>
        <fullName evidence="3">PH domain protein</fullName>
    </submittedName>
</protein>
<dbReference type="AlphaFoldDB" id="A0A2Z6R5S1"/>
<proteinExistence type="predicted"/>
<name>A0A2Z6R5S1_9GLOM</name>
<evidence type="ECO:0000256" key="1">
    <source>
        <dbReference type="SAM" id="MobiDB-lite"/>
    </source>
</evidence>
<accession>A0A2Z6R5S1</accession>
<dbReference type="PANTHER" id="PTHR35519">
    <property type="entry name" value="MEMBRANE PROTEINS"/>
    <property type="match status" value="1"/>
</dbReference>
<gene>
    <name evidence="3" type="ORF">RCL2_001908500</name>
    <name evidence="2" type="ORF">RclHR1_00030012</name>
</gene>
<dbReference type="PANTHER" id="PTHR35519:SF2">
    <property type="entry name" value="PH DOMAIN PROTEIN"/>
    <property type="match status" value="1"/>
</dbReference>
<dbReference type="Proteomes" id="UP000247702">
    <property type="component" value="Unassembled WGS sequence"/>
</dbReference>
<sequence>MGWIFNFNRSQQDDDEIPSFITIDGRTKRNKWKIPASLNNEEKKVLIEAKKRAYKLDESCCCGCCIGLDPIVGFLPFVGDFAGVCLSFWLVNYMKNSNLIETHKIPIMLREMTFMIVKDAIVGLVPVIGDVIDCFYKANTYNTLVFQRYLVSQAKLRSVVKDNHKVEVITHSTDNSTNDNNDNHDNRKKLMN</sequence>